<dbReference type="InterPro" id="IPR002629">
    <property type="entry name" value="Met_Synth_C/arc"/>
</dbReference>
<reference evidence="2 3" key="1">
    <citation type="submission" date="2021-02" db="EMBL/GenBank/DDBJ databases">
        <title>Actinophytocola xerophila sp. nov., isolated from soil of cotton cropping field.</title>
        <authorList>
            <person name="Huang R."/>
            <person name="Chen X."/>
            <person name="Ge X."/>
            <person name="Liu W."/>
        </authorList>
    </citation>
    <scope>NUCLEOTIDE SEQUENCE [LARGE SCALE GENOMIC DNA]</scope>
    <source>
        <strain evidence="2 3">S1-96</strain>
    </source>
</reference>
<name>A0ABT2JAQ1_9PSEU</name>
<dbReference type="EMBL" id="JAFFZE010000014">
    <property type="protein sequence ID" value="MCT2584954.1"/>
    <property type="molecule type" value="Genomic_DNA"/>
</dbReference>
<gene>
    <name evidence="2" type="ORF">JT362_17710</name>
</gene>
<keyword evidence="3" id="KW-1185">Reference proteome</keyword>
<dbReference type="SUPFAM" id="SSF51726">
    <property type="entry name" value="UROD/MetE-like"/>
    <property type="match status" value="1"/>
</dbReference>
<dbReference type="RefSeq" id="WP_260192378.1">
    <property type="nucleotide sequence ID" value="NZ_JAFFZE010000014.1"/>
</dbReference>
<accession>A0ABT2JAQ1</accession>
<comment type="caution">
    <text evidence="2">The sequence shown here is derived from an EMBL/GenBank/DDBJ whole genome shotgun (WGS) entry which is preliminary data.</text>
</comment>
<evidence type="ECO:0000313" key="3">
    <source>
        <dbReference type="Proteomes" id="UP001156441"/>
    </source>
</evidence>
<organism evidence="2 3">
    <name type="scientific">Actinophytocola gossypii</name>
    <dbReference type="NCBI Taxonomy" id="2812003"/>
    <lineage>
        <taxon>Bacteria</taxon>
        <taxon>Bacillati</taxon>
        <taxon>Actinomycetota</taxon>
        <taxon>Actinomycetes</taxon>
        <taxon>Pseudonocardiales</taxon>
        <taxon>Pseudonocardiaceae</taxon>
    </lineage>
</organism>
<protein>
    <submittedName>
        <fullName evidence="2">Methionine synthase</fullName>
    </submittedName>
</protein>
<feature type="domain" description="Cobalamin-independent methionine synthase MetE C-terminal/archaeal" evidence="1">
    <location>
        <begin position="10"/>
        <end position="333"/>
    </location>
</feature>
<dbReference type="Pfam" id="PF01717">
    <property type="entry name" value="Meth_synt_2"/>
    <property type="match status" value="1"/>
</dbReference>
<proteinExistence type="predicted"/>
<dbReference type="Proteomes" id="UP001156441">
    <property type="component" value="Unassembled WGS sequence"/>
</dbReference>
<evidence type="ECO:0000259" key="1">
    <source>
        <dbReference type="Pfam" id="PF01717"/>
    </source>
</evidence>
<dbReference type="Gene3D" id="3.20.20.210">
    <property type="match status" value="1"/>
</dbReference>
<evidence type="ECO:0000313" key="2">
    <source>
        <dbReference type="EMBL" id="MCT2584954.1"/>
    </source>
</evidence>
<sequence length="348" mass="36136">MSTQPWPPGTATAVGSMPGTDPVEAAAVVLGELPDLPHLPELPARGTGADLVGRAAGLLVDLAVELVPSAYRVTARPGVDHRRAADHLRRDLDALDLALDRAGRPSVVKVQVAGPWTLTSEIELPRGHRVLTDPGALRDLTESLAEGLTRHVDEVRARTGADVVVQLDEPSLPAVLAGALPTPSKLGTVAAVPEPDARETLAVVVDAARKATGRPVVVHCCAPRPPVALLRAAGAEAVALDATLLEGMPAAFTDQLGEAVDAGCVLFLGLVPSTEPDTPPTLRTLARPALDLFDLLGFARERLATQAVPTPACGLAGATQAWARRALGLARDLGKGFVEPPESWAKTE</sequence>
<dbReference type="InterPro" id="IPR038071">
    <property type="entry name" value="UROD/MetE-like_sf"/>
</dbReference>